<name>A0A9N7UE03_PLEPL</name>
<sequence length="239" mass="28595">MCRRGSLKEPSHRAKCSQLKEKSKELEVSLIEQFAILRERIYVIASEVNKLHTERRALLTQKRICETEHLKMLNTKESYHLPKTTKTQNRQALHVDCIPYPENRFRTLFSQQLQMKNHQLRDSYRRLERKDELIDEKERQYAELKHSMSQLVPAERLAELPESKLIIREQREKIQELTARVALYRQKAEDHKSENEKLIRQFEATKELYLKEKKKSFHTSYSTSDWTNIIKQGWLSGTD</sequence>
<reference evidence="2" key="1">
    <citation type="submission" date="2020-03" db="EMBL/GenBank/DDBJ databases">
        <authorList>
            <person name="Weist P."/>
        </authorList>
    </citation>
    <scope>NUCLEOTIDE SEQUENCE</scope>
</reference>
<evidence type="ECO:0000313" key="3">
    <source>
        <dbReference type="Proteomes" id="UP001153269"/>
    </source>
</evidence>
<evidence type="ECO:0000256" key="1">
    <source>
        <dbReference type="SAM" id="Coils"/>
    </source>
</evidence>
<proteinExistence type="predicted"/>
<comment type="caution">
    <text evidence="2">The sequence shown here is derived from an EMBL/GenBank/DDBJ whole genome shotgun (WGS) entry which is preliminary data.</text>
</comment>
<organism evidence="2 3">
    <name type="scientific">Pleuronectes platessa</name>
    <name type="common">European plaice</name>
    <dbReference type="NCBI Taxonomy" id="8262"/>
    <lineage>
        <taxon>Eukaryota</taxon>
        <taxon>Metazoa</taxon>
        <taxon>Chordata</taxon>
        <taxon>Craniata</taxon>
        <taxon>Vertebrata</taxon>
        <taxon>Euteleostomi</taxon>
        <taxon>Actinopterygii</taxon>
        <taxon>Neopterygii</taxon>
        <taxon>Teleostei</taxon>
        <taxon>Neoteleostei</taxon>
        <taxon>Acanthomorphata</taxon>
        <taxon>Carangaria</taxon>
        <taxon>Pleuronectiformes</taxon>
        <taxon>Pleuronectoidei</taxon>
        <taxon>Pleuronectidae</taxon>
        <taxon>Pleuronectes</taxon>
    </lineage>
</organism>
<gene>
    <name evidence="2" type="ORF">PLEPLA_LOCUS18176</name>
</gene>
<protein>
    <submittedName>
        <fullName evidence="2">Uncharacterized protein</fullName>
    </submittedName>
</protein>
<keyword evidence="1" id="KW-0175">Coiled coil</keyword>
<dbReference type="EMBL" id="CADEAL010001213">
    <property type="protein sequence ID" value="CAB1430194.1"/>
    <property type="molecule type" value="Genomic_DNA"/>
</dbReference>
<dbReference type="Proteomes" id="UP001153269">
    <property type="component" value="Unassembled WGS sequence"/>
</dbReference>
<keyword evidence="3" id="KW-1185">Reference proteome</keyword>
<dbReference type="AlphaFoldDB" id="A0A9N7UE03"/>
<accession>A0A9N7UE03</accession>
<feature type="coiled-coil region" evidence="1">
    <location>
        <begin position="110"/>
        <end position="208"/>
    </location>
</feature>
<evidence type="ECO:0000313" key="2">
    <source>
        <dbReference type="EMBL" id="CAB1430194.1"/>
    </source>
</evidence>